<evidence type="ECO:0000256" key="1">
    <source>
        <dbReference type="ARBA" id="ARBA00008987"/>
    </source>
</evidence>
<dbReference type="eggNOG" id="KOG0908">
    <property type="taxonomic scope" value="Eukaryota"/>
</dbReference>
<dbReference type="GO" id="GO:0045454">
    <property type="term" value="P:cell redox homeostasis"/>
    <property type="evidence" value="ECO:0007669"/>
    <property type="project" value="TreeGrafter"/>
</dbReference>
<dbReference type="SUPFAM" id="SSF52833">
    <property type="entry name" value="Thioredoxin-like"/>
    <property type="match status" value="1"/>
</dbReference>
<organism evidence="3 4">
    <name type="scientific">Ectocarpus siliculosus</name>
    <name type="common">Brown alga</name>
    <name type="synonym">Conferva siliculosa</name>
    <dbReference type="NCBI Taxonomy" id="2880"/>
    <lineage>
        <taxon>Eukaryota</taxon>
        <taxon>Sar</taxon>
        <taxon>Stramenopiles</taxon>
        <taxon>Ochrophyta</taxon>
        <taxon>PX clade</taxon>
        <taxon>Phaeophyceae</taxon>
        <taxon>Ectocarpales</taxon>
        <taxon>Ectocarpaceae</taxon>
        <taxon>Ectocarpus</taxon>
    </lineage>
</organism>
<feature type="domain" description="Thioredoxin" evidence="2">
    <location>
        <begin position="7"/>
        <end position="166"/>
    </location>
</feature>
<evidence type="ECO:0000313" key="4">
    <source>
        <dbReference type="Proteomes" id="UP000002630"/>
    </source>
</evidence>
<evidence type="ECO:0000259" key="2">
    <source>
        <dbReference type="PROSITE" id="PS51352"/>
    </source>
</evidence>
<dbReference type="InterPro" id="IPR036249">
    <property type="entry name" value="Thioredoxin-like_sf"/>
</dbReference>
<keyword evidence="4" id="KW-1185">Reference proteome</keyword>
<dbReference type="STRING" id="2880.D7G6A7"/>
<name>D7G6A7_ECTSI</name>
<evidence type="ECO:0000313" key="3">
    <source>
        <dbReference type="EMBL" id="CBJ27502.1"/>
    </source>
</evidence>
<accession>D7G6A7</accession>
<protein>
    <submittedName>
        <fullName evidence="3">Thioredoxin</fullName>
    </submittedName>
</protein>
<dbReference type="InParanoid" id="D7G6A7"/>
<dbReference type="Pfam" id="PF00085">
    <property type="entry name" value="Thioredoxin"/>
    <property type="match status" value="1"/>
</dbReference>
<sequence length="166" mass="18398">MPGCRMAAAGEAASSASGAADTAKVTLYEEFSRYADRRSVAQEVIFEITSAEHFEDVVSRAAGADEHEGYEDAQGNWRVPHKLMMVQIHAGWCRVCKGLQPKLLKLITKHPEVLCCKINKAHHEELAAKLGVRGLPMLIFYKNGKRVDHHTTANINTIEEAIRDNT</sequence>
<dbReference type="Gene3D" id="3.40.30.10">
    <property type="entry name" value="Glutaredoxin"/>
    <property type="match status" value="1"/>
</dbReference>
<dbReference type="CDD" id="cd02947">
    <property type="entry name" value="TRX_family"/>
    <property type="match status" value="1"/>
</dbReference>
<dbReference type="InterPro" id="IPR013766">
    <property type="entry name" value="Thioredoxin_domain"/>
</dbReference>
<dbReference type="PANTHER" id="PTHR43601:SF3">
    <property type="entry name" value="THIOREDOXIN, MITOCHONDRIAL"/>
    <property type="match status" value="1"/>
</dbReference>
<dbReference type="PROSITE" id="PS51352">
    <property type="entry name" value="THIOREDOXIN_2"/>
    <property type="match status" value="1"/>
</dbReference>
<gene>
    <name evidence="3" type="ORF">Esi_0073_0068</name>
</gene>
<dbReference type="EMBL" id="FN649729">
    <property type="protein sequence ID" value="CBJ27502.1"/>
    <property type="molecule type" value="Genomic_DNA"/>
</dbReference>
<comment type="similarity">
    <text evidence="1">Belongs to the thioredoxin family.</text>
</comment>
<dbReference type="OrthoDB" id="2121326at2759"/>
<dbReference type="PANTHER" id="PTHR43601">
    <property type="entry name" value="THIOREDOXIN, MITOCHONDRIAL"/>
    <property type="match status" value="1"/>
</dbReference>
<reference evidence="3 4" key="1">
    <citation type="journal article" date="2010" name="Nature">
        <title>The Ectocarpus genome and the independent evolution of multicellularity in brown algae.</title>
        <authorList>
            <person name="Cock J.M."/>
            <person name="Sterck L."/>
            <person name="Rouze P."/>
            <person name="Scornet D."/>
            <person name="Allen A.E."/>
            <person name="Amoutzias G."/>
            <person name="Anthouard V."/>
            <person name="Artiguenave F."/>
            <person name="Aury J.M."/>
            <person name="Badger J.H."/>
            <person name="Beszteri B."/>
            <person name="Billiau K."/>
            <person name="Bonnet E."/>
            <person name="Bothwell J.H."/>
            <person name="Bowler C."/>
            <person name="Boyen C."/>
            <person name="Brownlee C."/>
            <person name="Carrano C.J."/>
            <person name="Charrier B."/>
            <person name="Cho G.Y."/>
            <person name="Coelho S.M."/>
            <person name="Collen J."/>
            <person name="Corre E."/>
            <person name="Da Silva C."/>
            <person name="Delage L."/>
            <person name="Delaroque N."/>
            <person name="Dittami S.M."/>
            <person name="Doulbeau S."/>
            <person name="Elias M."/>
            <person name="Farnham G."/>
            <person name="Gachon C.M."/>
            <person name="Gschloessl B."/>
            <person name="Heesch S."/>
            <person name="Jabbari K."/>
            <person name="Jubin C."/>
            <person name="Kawai H."/>
            <person name="Kimura K."/>
            <person name="Kloareg B."/>
            <person name="Kupper F.C."/>
            <person name="Lang D."/>
            <person name="Le Bail A."/>
            <person name="Leblanc C."/>
            <person name="Lerouge P."/>
            <person name="Lohr M."/>
            <person name="Lopez P.J."/>
            <person name="Martens C."/>
            <person name="Maumus F."/>
            <person name="Michel G."/>
            <person name="Miranda-Saavedra D."/>
            <person name="Morales J."/>
            <person name="Moreau H."/>
            <person name="Motomura T."/>
            <person name="Nagasato C."/>
            <person name="Napoli C.A."/>
            <person name="Nelson D.R."/>
            <person name="Nyvall-Collen P."/>
            <person name="Peters A.F."/>
            <person name="Pommier C."/>
            <person name="Potin P."/>
            <person name="Poulain J."/>
            <person name="Quesneville H."/>
            <person name="Read B."/>
            <person name="Rensing S.A."/>
            <person name="Ritter A."/>
            <person name="Rousvoal S."/>
            <person name="Samanta M."/>
            <person name="Samson G."/>
            <person name="Schroeder D.C."/>
            <person name="Segurens B."/>
            <person name="Strittmatter M."/>
            <person name="Tonon T."/>
            <person name="Tregear J.W."/>
            <person name="Valentin K."/>
            <person name="von Dassow P."/>
            <person name="Yamagishi T."/>
            <person name="Van de Peer Y."/>
            <person name="Wincker P."/>
        </authorList>
    </citation>
    <scope>NUCLEOTIDE SEQUENCE [LARGE SCALE GENOMIC DNA]</scope>
    <source>
        <strain evidence="4">Ec32 / CCAP1310/4</strain>
    </source>
</reference>
<dbReference type="EMBL" id="FN648960">
    <property type="protein sequence ID" value="CBJ27502.1"/>
    <property type="molecule type" value="Genomic_DNA"/>
</dbReference>
<proteinExistence type="inferred from homology"/>
<dbReference type="Proteomes" id="UP000002630">
    <property type="component" value="Linkage Group LG04"/>
</dbReference>
<dbReference type="AlphaFoldDB" id="D7G6A7"/>